<organism evidence="1 2">
    <name type="scientific">Gordonia mangrovi</name>
    <dbReference type="NCBI Taxonomy" id="2665643"/>
    <lineage>
        <taxon>Bacteria</taxon>
        <taxon>Bacillati</taxon>
        <taxon>Actinomycetota</taxon>
        <taxon>Actinomycetes</taxon>
        <taxon>Mycobacteriales</taxon>
        <taxon>Gordoniaceae</taxon>
        <taxon>Gordonia</taxon>
    </lineage>
</organism>
<evidence type="ECO:0000313" key="2">
    <source>
        <dbReference type="Proteomes" id="UP000475545"/>
    </source>
</evidence>
<comment type="caution">
    <text evidence="1">The sequence shown here is derived from an EMBL/GenBank/DDBJ whole genome shotgun (WGS) entry which is preliminary data.</text>
</comment>
<accession>A0A6L7GN86</accession>
<gene>
    <name evidence="1" type="ORF">GIY30_02265</name>
</gene>
<proteinExistence type="predicted"/>
<keyword evidence="2" id="KW-1185">Reference proteome</keyword>
<dbReference type="Proteomes" id="UP000475545">
    <property type="component" value="Unassembled WGS sequence"/>
</dbReference>
<sequence>MNQNENNEWGDVGIRRDGGLIVIASDRPAPPPIHLASIRADGGTVCVDVTDPTTVPTVLLDDPLRAQTWLDLVYGTDAADAVARFDDGDAGAPDVAPARQGELSGIVARLGVGYWLHRWWPSGADEVPNIDVGLLDLEIGALAWLAEPLFADLAPIQQLLQPHSRTLVRVIDDLRSTAGSTAHRRLGILTTALRATVDIVAPDSPGYAESVALLDRIDTEDGTAADILDATDWQVLDADLAASAVRSARAYAWPELVRTKEGASGIWITPTRSGSSEADWAQLPPRTALARHSNINWTVRHEQGTPWLTVNLDASAQANPAVQLMARSYQADDLASVPDVFALEFDSTRRVFTGRRRLTAVPTSDFVVDVFDPAYMRRPRLSTVGRSAAERGRSSIIDLIVERAGHLGNEGFIAEHVTWENDQS</sequence>
<name>A0A6L7GN86_9ACTN</name>
<protein>
    <submittedName>
        <fullName evidence="1">Uncharacterized protein</fullName>
    </submittedName>
</protein>
<dbReference type="RefSeq" id="WP_160900361.1">
    <property type="nucleotide sequence ID" value="NZ_CP102850.1"/>
</dbReference>
<reference evidence="1 2" key="1">
    <citation type="submission" date="2019-11" db="EMBL/GenBank/DDBJ databases">
        <title>Gordonia sp. nov., a novel actinobacterium isolated from mangrove soil in Hainan.</title>
        <authorList>
            <person name="Huang X."/>
            <person name="Xie Y."/>
            <person name="Chu X."/>
            <person name="Xiao K."/>
        </authorList>
    </citation>
    <scope>NUCLEOTIDE SEQUENCE [LARGE SCALE GENOMIC DNA]</scope>
    <source>
        <strain evidence="1 2">HNM0687</strain>
    </source>
</reference>
<dbReference type="AlphaFoldDB" id="A0A6L7GN86"/>
<dbReference type="EMBL" id="WMBR01000001">
    <property type="protein sequence ID" value="MXP20195.1"/>
    <property type="molecule type" value="Genomic_DNA"/>
</dbReference>
<evidence type="ECO:0000313" key="1">
    <source>
        <dbReference type="EMBL" id="MXP20195.1"/>
    </source>
</evidence>